<keyword evidence="2" id="KW-1185">Reference proteome</keyword>
<reference evidence="1" key="1">
    <citation type="submission" date="2020-05" db="EMBL/GenBank/DDBJ databases">
        <title>Large-scale comparative analyses of tick genomes elucidate their genetic diversity and vector capacities.</title>
        <authorList>
            <person name="Jia N."/>
            <person name="Wang J."/>
            <person name="Shi W."/>
            <person name="Du L."/>
            <person name="Sun Y."/>
            <person name="Zhan W."/>
            <person name="Jiang J."/>
            <person name="Wang Q."/>
            <person name="Zhang B."/>
            <person name="Ji P."/>
            <person name="Sakyi L.B."/>
            <person name="Cui X."/>
            <person name="Yuan T."/>
            <person name="Jiang B."/>
            <person name="Yang W."/>
            <person name="Lam T.T.-Y."/>
            <person name="Chang Q."/>
            <person name="Ding S."/>
            <person name="Wang X."/>
            <person name="Zhu J."/>
            <person name="Ruan X."/>
            <person name="Zhao L."/>
            <person name="Wei J."/>
            <person name="Que T."/>
            <person name="Du C."/>
            <person name="Cheng J."/>
            <person name="Dai P."/>
            <person name="Han X."/>
            <person name="Huang E."/>
            <person name="Gao Y."/>
            <person name="Liu J."/>
            <person name="Shao H."/>
            <person name="Ye R."/>
            <person name="Li L."/>
            <person name="Wei W."/>
            <person name="Wang X."/>
            <person name="Wang C."/>
            <person name="Yang T."/>
            <person name="Huo Q."/>
            <person name="Li W."/>
            <person name="Guo W."/>
            <person name="Chen H."/>
            <person name="Zhou L."/>
            <person name="Ni X."/>
            <person name="Tian J."/>
            <person name="Zhou Y."/>
            <person name="Sheng Y."/>
            <person name="Liu T."/>
            <person name="Pan Y."/>
            <person name="Xia L."/>
            <person name="Li J."/>
            <person name="Zhao F."/>
            <person name="Cao W."/>
        </authorList>
    </citation>
    <scope>NUCLEOTIDE SEQUENCE</scope>
    <source>
        <strain evidence="1">Hyas-2018</strain>
    </source>
</reference>
<proteinExistence type="predicted"/>
<evidence type="ECO:0000313" key="2">
    <source>
        <dbReference type="Proteomes" id="UP000821845"/>
    </source>
</evidence>
<gene>
    <name evidence="1" type="ORF">HPB50_010992</name>
</gene>
<dbReference type="EMBL" id="CM023490">
    <property type="protein sequence ID" value="KAH6942848.1"/>
    <property type="molecule type" value="Genomic_DNA"/>
</dbReference>
<name>A0ACB7T7D8_HYAAI</name>
<organism evidence="1 2">
    <name type="scientific">Hyalomma asiaticum</name>
    <name type="common">Tick</name>
    <dbReference type="NCBI Taxonomy" id="266040"/>
    <lineage>
        <taxon>Eukaryota</taxon>
        <taxon>Metazoa</taxon>
        <taxon>Ecdysozoa</taxon>
        <taxon>Arthropoda</taxon>
        <taxon>Chelicerata</taxon>
        <taxon>Arachnida</taxon>
        <taxon>Acari</taxon>
        <taxon>Parasitiformes</taxon>
        <taxon>Ixodida</taxon>
        <taxon>Ixodoidea</taxon>
        <taxon>Ixodidae</taxon>
        <taxon>Hyalomminae</taxon>
        <taxon>Hyalomma</taxon>
    </lineage>
</organism>
<dbReference type="Proteomes" id="UP000821845">
    <property type="component" value="Chromosome 10"/>
</dbReference>
<sequence length="86" mass="9821">MWQRAIPHLDKTLTSSCVVRDIHFQDSDLVKEFVRTINGDVFIIPRDKWALKDNALPGLFPRCPAYLSEHLGESKQPALRPVPPVE</sequence>
<accession>A0ACB7T7D8</accession>
<comment type="caution">
    <text evidence="1">The sequence shown here is derived from an EMBL/GenBank/DDBJ whole genome shotgun (WGS) entry which is preliminary data.</text>
</comment>
<evidence type="ECO:0000313" key="1">
    <source>
        <dbReference type="EMBL" id="KAH6942848.1"/>
    </source>
</evidence>
<protein>
    <submittedName>
        <fullName evidence="1">Uncharacterized protein</fullName>
    </submittedName>
</protein>